<dbReference type="Gene3D" id="3.30.470.20">
    <property type="entry name" value="ATP-grasp fold, B domain"/>
    <property type="match status" value="1"/>
</dbReference>
<keyword evidence="1" id="KW-0436">Ligase</keyword>
<dbReference type="GO" id="GO:0005524">
    <property type="term" value="F:ATP binding"/>
    <property type="evidence" value="ECO:0007669"/>
    <property type="project" value="UniProtKB-UniRule"/>
</dbReference>
<sequence length="415" mass="42781">MSPRVMLVLPTATYRATAFLRAAEGLGLQCVVASDEAPTLAGLMEGRVLTLNLGSFDEAAERAAAFAERWPVDAVVGVDEASVLAAAHIAARLGVGGNPVDAVAATRDKRRMRSLLADAAVRQPSFMEIRGDAEGSAAAHAAAAVGLPCVVKPVDLAASRGVIRANTAAELTAAIARVDALLRRPELCGPDDNPPLLIEEFVPGPEIAVEGLLSDGALTVLAVFDKPDPLEGPFFAETLYTTPSRRLPAVLDSAVAATRAALQALGLRDGPIHAELRLAAGGPVFLEAAARSIGGRCSSALRFLAGGVEMTLEEVLLRHACAMPLDNPRLAPGGAGVLMLPVPAAGILRAVSGVEESSAVSGVTGVEVTIPLGQTVEPLPEGDRYLGFVIARGPDPGFVEAALRQAQALIHIEVE</sequence>
<reference evidence="6 7" key="1">
    <citation type="submission" date="2020-10" db="EMBL/GenBank/DDBJ databases">
        <title>Ca. Dormibacterota MAGs.</title>
        <authorList>
            <person name="Montgomery K."/>
        </authorList>
    </citation>
    <scope>NUCLEOTIDE SEQUENCE [LARGE SCALE GENOMIC DNA]</scope>
    <source>
        <strain evidence="6">SC8812_S17_18</strain>
    </source>
</reference>
<dbReference type="PANTHER" id="PTHR43585:SF2">
    <property type="entry name" value="ATP-GRASP ENZYME FSQD"/>
    <property type="match status" value="1"/>
</dbReference>
<dbReference type="GO" id="GO:0016874">
    <property type="term" value="F:ligase activity"/>
    <property type="evidence" value="ECO:0007669"/>
    <property type="project" value="UniProtKB-KW"/>
</dbReference>
<dbReference type="Pfam" id="PF18603">
    <property type="entry name" value="LAL_C2"/>
    <property type="match status" value="1"/>
</dbReference>
<organism evidence="6 7">
    <name type="scientific">Candidatus Aeolococcus gillhamiae</name>
    <dbReference type="NCBI Taxonomy" id="3127015"/>
    <lineage>
        <taxon>Bacteria</taxon>
        <taxon>Bacillati</taxon>
        <taxon>Candidatus Dormiibacterota</taxon>
        <taxon>Candidatus Dormibacteria</taxon>
        <taxon>Candidatus Aeolococcales</taxon>
        <taxon>Candidatus Aeolococcaceae</taxon>
        <taxon>Candidatus Aeolococcus</taxon>
    </lineage>
</organism>
<evidence type="ECO:0000256" key="1">
    <source>
        <dbReference type="ARBA" id="ARBA00022598"/>
    </source>
</evidence>
<proteinExistence type="predicted"/>
<dbReference type="SUPFAM" id="SSF56059">
    <property type="entry name" value="Glutathione synthetase ATP-binding domain-like"/>
    <property type="match status" value="1"/>
</dbReference>
<dbReference type="Proteomes" id="UP000606991">
    <property type="component" value="Unassembled WGS sequence"/>
</dbReference>
<dbReference type="RefSeq" id="WP_337309041.1">
    <property type="nucleotide sequence ID" value="NZ_JAEKNS010000027.1"/>
</dbReference>
<dbReference type="PROSITE" id="PS50975">
    <property type="entry name" value="ATP_GRASP"/>
    <property type="match status" value="1"/>
</dbReference>
<dbReference type="EMBL" id="JAEKNS010000027">
    <property type="protein sequence ID" value="MBJ7593606.1"/>
    <property type="molecule type" value="Genomic_DNA"/>
</dbReference>
<gene>
    <name evidence="6" type="ORF">JF886_01890</name>
</gene>
<dbReference type="Gene3D" id="3.40.50.20">
    <property type="match status" value="1"/>
</dbReference>
<feature type="domain" description="ATP-grasp" evidence="5">
    <location>
        <begin position="113"/>
        <end position="321"/>
    </location>
</feature>
<accession>A0A934JQ92</accession>
<protein>
    <submittedName>
        <fullName evidence="6">ATP-grasp domain-containing protein</fullName>
    </submittedName>
</protein>
<evidence type="ECO:0000256" key="3">
    <source>
        <dbReference type="ARBA" id="ARBA00022840"/>
    </source>
</evidence>
<dbReference type="GO" id="GO:0046872">
    <property type="term" value="F:metal ion binding"/>
    <property type="evidence" value="ECO:0007669"/>
    <property type="project" value="InterPro"/>
</dbReference>
<dbReference type="AlphaFoldDB" id="A0A934JQ92"/>
<name>A0A934JQ92_9BACT</name>
<keyword evidence="2 4" id="KW-0547">Nucleotide-binding</keyword>
<evidence type="ECO:0000256" key="2">
    <source>
        <dbReference type="ARBA" id="ARBA00022741"/>
    </source>
</evidence>
<dbReference type="InterPro" id="IPR040570">
    <property type="entry name" value="LAL_C2"/>
</dbReference>
<evidence type="ECO:0000313" key="6">
    <source>
        <dbReference type="EMBL" id="MBJ7593606.1"/>
    </source>
</evidence>
<evidence type="ECO:0000259" key="5">
    <source>
        <dbReference type="PROSITE" id="PS50975"/>
    </source>
</evidence>
<dbReference type="InterPro" id="IPR052032">
    <property type="entry name" value="ATP-dep_AA_Ligase"/>
</dbReference>
<comment type="caution">
    <text evidence="6">The sequence shown here is derived from an EMBL/GenBank/DDBJ whole genome shotgun (WGS) entry which is preliminary data.</text>
</comment>
<dbReference type="PANTHER" id="PTHR43585">
    <property type="entry name" value="FUMIPYRROLE BIOSYNTHESIS PROTEIN C"/>
    <property type="match status" value="1"/>
</dbReference>
<evidence type="ECO:0000256" key="4">
    <source>
        <dbReference type="PROSITE-ProRule" id="PRU00409"/>
    </source>
</evidence>
<evidence type="ECO:0000313" key="7">
    <source>
        <dbReference type="Proteomes" id="UP000606991"/>
    </source>
</evidence>
<dbReference type="Pfam" id="PF13535">
    <property type="entry name" value="ATP-grasp_4"/>
    <property type="match status" value="1"/>
</dbReference>
<keyword evidence="3 4" id="KW-0067">ATP-binding</keyword>
<dbReference type="InterPro" id="IPR011761">
    <property type="entry name" value="ATP-grasp"/>
</dbReference>